<dbReference type="Pfam" id="PF02119">
    <property type="entry name" value="FlgI"/>
    <property type="match status" value="1"/>
</dbReference>
<dbReference type="EMBL" id="BAABLD010000001">
    <property type="protein sequence ID" value="GAA5157884.1"/>
    <property type="molecule type" value="Genomic_DNA"/>
</dbReference>
<feature type="chain" id="PRO_5044943431" description="Flagellar P-ring protein" evidence="5">
    <location>
        <begin position="35"/>
        <end position="381"/>
    </location>
</feature>
<name>A0ABP9Q9M3_9RHOO</name>
<proteinExistence type="inferred from homology"/>
<keyword evidence="7" id="KW-1185">Reference proteome</keyword>
<keyword evidence="4 5" id="KW-0975">Bacterial flagellum</keyword>
<sequence length="381" mass="38630" precursor="true">MKQKLFSSIKTCLLVLGVLSACSLLTPHSSLLTAANAERIKDIASIAGVRSNQLVGYGLVVGLDGTGDQTSQAPFTTQSLISMLGNLGVTVPPGTTLQLKNVAAVMVTMNLPPFAQPGQQFDVNVSSMANAKSLKGGMLLMTPLKGADGRVYAIAQGSIIVGGAGAAAGGTSVTVNHLSAGRVPAGATVERAVAMSVGQGDTIVYELSTADFGTAQRVANAINQAAPGMAMPLDARRIQVRAPEAISERVAFIGAIENLDVTTLAGAARVIVNSRTGSVVMNQAVALQECAVAHGNLSVTVSDNASVSQPNALSGGQTTVVENGTVDIKQGGGGLVRFKPGVTLAEVVKALNAVGANPLDLINILQAMKAAGALRAELEVI</sequence>
<gene>
    <name evidence="5" type="primary">flgI</name>
    <name evidence="6" type="ORF">GCM10025770_01730</name>
</gene>
<comment type="subcellular location">
    <subcellularLocation>
        <location evidence="2 5">Bacterial flagellum basal body</location>
    </subcellularLocation>
</comment>
<comment type="subunit">
    <text evidence="5">The basal body constitutes a major portion of the flagellar organelle and consists of four rings (L,P,S, and M) mounted on a central rod.</text>
</comment>
<dbReference type="HAMAP" id="MF_00416">
    <property type="entry name" value="FlgI"/>
    <property type="match status" value="1"/>
</dbReference>
<dbReference type="PROSITE" id="PS51257">
    <property type="entry name" value="PROKAR_LIPOPROTEIN"/>
    <property type="match status" value="1"/>
</dbReference>
<keyword evidence="6" id="KW-0282">Flagellum</keyword>
<evidence type="ECO:0000313" key="7">
    <source>
        <dbReference type="Proteomes" id="UP001500547"/>
    </source>
</evidence>
<evidence type="ECO:0000256" key="2">
    <source>
        <dbReference type="ARBA" id="ARBA00004117"/>
    </source>
</evidence>
<keyword evidence="6" id="KW-0966">Cell projection</keyword>
<evidence type="ECO:0000256" key="3">
    <source>
        <dbReference type="ARBA" id="ARBA00022729"/>
    </source>
</evidence>
<reference evidence="7" key="1">
    <citation type="journal article" date="2019" name="Int. J. Syst. Evol. Microbiol.">
        <title>The Global Catalogue of Microorganisms (GCM) 10K type strain sequencing project: providing services to taxonomists for standard genome sequencing and annotation.</title>
        <authorList>
            <consortium name="The Broad Institute Genomics Platform"/>
            <consortium name="The Broad Institute Genome Sequencing Center for Infectious Disease"/>
            <person name="Wu L."/>
            <person name="Ma J."/>
        </authorList>
    </citation>
    <scope>NUCLEOTIDE SEQUENCE [LARGE SCALE GENOMIC DNA]</scope>
    <source>
        <strain evidence="7">JCM 18715</strain>
    </source>
</reference>
<evidence type="ECO:0000256" key="1">
    <source>
        <dbReference type="ARBA" id="ARBA00002591"/>
    </source>
</evidence>
<protein>
    <recommendedName>
        <fullName evidence="5">Flagellar P-ring protein</fullName>
    </recommendedName>
    <alternativeName>
        <fullName evidence="5">Basal body P-ring protein</fullName>
    </alternativeName>
</protein>
<comment type="caution">
    <text evidence="6">The sequence shown here is derived from an EMBL/GenBank/DDBJ whole genome shotgun (WGS) entry which is preliminary data.</text>
</comment>
<keyword evidence="3 5" id="KW-0732">Signal</keyword>
<comment type="function">
    <text evidence="1 5">Assembles around the rod to form the L-ring and probably protects the motor/basal body from shearing forces during rotation.</text>
</comment>
<dbReference type="RefSeq" id="WP_345530927.1">
    <property type="nucleotide sequence ID" value="NZ_BAABLD010000001.1"/>
</dbReference>
<dbReference type="PANTHER" id="PTHR30381:SF0">
    <property type="entry name" value="FLAGELLAR P-RING PROTEIN"/>
    <property type="match status" value="1"/>
</dbReference>
<dbReference type="PRINTS" id="PR01010">
    <property type="entry name" value="FLGPRINGFLGI"/>
</dbReference>
<dbReference type="InterPro" id="IPR001782">
    <property type="entry name" value="Flag_FlgI"/>
</dbReference>
<accession>A0ABP9Q9M3</accession>
<evidence type="ECO:0000256" key="5">
    <source>
        <dbReference type="HAMAP-Rule" id="MF_00416"/>
    </source>
</evidence>
<dbReference type="Proteomes" id="UP001500547">
    <property type="component" value="Unassembled WGS sequence"/>
</dbReference>
<comment type="similarity">
    <text evidence="5">Belongs to the FlgI family.</text>
</comment>
<evidence type="ECO:0000313" key="6">
    <source>
        <dbReference type="EMBL" id="GAA5157884.1"/>
    </source>
</evidence>
<organism evidence="6 7">
    <name type="scientific">Viridibacterium curvum</name>
    <dbReference type="NCBI Taxonomy" id="1101404"/>
    <lineage>
        <taxon>Bacteria</taxon>
        <taxon>Pseudomonadati</taxon>
        <taxon>Pseudomonadota</taxon>
        <taxon>Betaproteobacteria</taxon>
        <taxon>Rhodocyclales</taxon>
        <taxon>Rhodocyclaceae</taxon>
        <taxon>Viridibacterium</taxon>
    </lineage>
</organism>
<evidence type="ECO:0000256" key="4">
    <source>
        <dbReference type="ARBA" id="ARBA00023143"/>
    </source>
</evidence>
<feature type="signal peptide" evidence="5">
    <location>
        <begin position="1"/>
        <end position="34"/>
    </location>
</feature>
<dbReference type="NCBIfam" id="NF003676">
    <property type="entry name" value="PRK05303.1"/>
    <property type="match status" value="1"/>
</dbReference>
<dbReference type="PANTHER" id="PTHR30381">
    <property type="entry name" value="FLAGELLAR P-RING PERIPLASMIC PROTEIN FLGI"/>
    <property type="match status" value="1"/>
</dbReference>
<keyword evidence="6" id="KW-0969">Cilium</keyword>